<dbReference type="EC" id="1.1.1.133" evidence="2"/>
<reference evidence="4 5" key="1">
    <citation type="journal article" date="2015" name="Nature">
        <title>rRNA introns, odd ribosomes, and small enigmatic genomes across a large radiation of phyla.</title>
        <authorList>
            <person name="Brown C.T."/>
            <person name="Hug L.A."/>
            <person name="Thomas B.C."/>
            <person name="Sharon I."/>
            <person name="Castelle C.J."/>
            <person name="Singh A."/>
            <person name="Wilkins M.J."/>
            <person name="Williams K.H."/>
            <person name="Banfield J.F."/>
        </authorList>
    </citation>
    <scope>NUCLEOTIDE SEQUENCE [LARGE SCALE GENOMIC DNA]</scope>
</reference>
<sequence length="167" mass="18974">MKKVLVFGSSGMLGDYLCKLLQEKGYEVERSDRAEGGIDITDEQQVRDTVYESKAEYVVNCAAYTNVEKAEDEKEIAFKVNAEAPKYMANTCKELNIPFIHISTDYVFGENKEDGYTEEYRNFNPLNVYGESKLKGEENVLGEGGNSYIFRTSWLFGPNATNFIDKH</sequence>
<evidence type="ECO:0000313" key="5">
    <source>
        <dbReference type="Proteomes" id="UP000034488"/>
    </source>
</evidence>
<accession>A0A0G0AE18</accession>
<evidence type="ECO:0000259" key="3">
    <source>
        <dbReference type="Pfam" id="PF04321"/>
    </source>
</evidence>
<comment type="pathway">
    <text evidence="2">Carbohydrate biosynthesis; dTDP-L-rhamnose biosynthesis.</text>
</comment>
<dbReference type="PATRIC" id="fig|1619088.3.peg.306"/>
<dbReference type="GO" id="GO:0008831">
    <property type="term" value="F:dTDP-4-dehydrorhamnose reductase activity"/>
    <property type="evidence" value="ECO:0007669"/>
    <property type="project" value="UniProtKB-EC"/>
</dbReference>
<evidence type="ECO:0000313" key="4">
    <source>
        <dbReference type="EMBL" id="KKP55039.1"/>
    </source>
</evidence>
<dbReference type="SUPFAM" id="SSF51735">
    <property type="entry name" value="NAD(P)-binding Rossmann-fold domains"/>
    <property type="match status" value="1"/>
</dbReference>
<gene>
    <name evidence="4" type="ORF">UR47_C0006G0032</name>
</gene>
<comment type="function">
    <text evidence="2">Catalyzes the reduction of dTDP-6-deoxy-L-lyxo-4-hexulose to yield dTDP-L-rhamnose.</text>
</comment>
<dbReference type="Gene3D" id="3.40.50.720">
    <property type="entry name" value="NAD(P)-binding Rossmann-like Domain"/>
    <property type="match status" value="1"/>
</dbReference>
<dbReference type="Pfam" id="PF04321">
    <property type="entry name" value="RmlD_sub_bind"/>
    <property type="match status" value="1"/>
</dbReference>
<keyword evidence="2" id="KW-0560">Oxidoreductase</keyword>
<dbReference type="InterPro" id="IPR036291">
    <property type="entry name" value="NAD(P)-bd_dom_sf"/>
</dbReference>
<organism evidence="4 5">
    <name type="scientific">candidate division WS6 bacterium GW2011_GWB1_33_6</name>
    <dbReference type="NCBI Taxonomy" id="1619088"/>
    <lineage>
        <taxon>Bacteria</taxon>
        <taxon>Candidatus Dojkabacteria</taxon>
    </lineage>
</organism>
<dbReference type="GO" id="GO:0005829">
    <property type="term" value="C:cytosol"/>
    <property type="evidence" value="ECO:0007669"/>
    <property type="project" value="TreeGrafter"/>
</dbReference>
<evidence type="ECO:0000256" key="1">
    <source>
        <dbReference type="ARBA" id="ARBA00010944"/>
    </source>
</evidence>
<dbReference type="InterPro" id="IPR005913">
    <property type="entry name" value="dTDP_dehydrorham_reduct"/>
</dbReference>
<dbReference type="PANTHER" id="PTHR10491:SF4">
    <property type="entry name" value="METHIONINE ADENOSYLTRANSFERASE 2 SUBUNIT BETA"/>
    <property type="match status" value="1"/>
</dbReference>
<dbReference type="InterPro" id="IPR029903">
    <property type="entry name" value="RmlD-like-bd"/>
</dbReference>
<comment type="caution">
    <text evidence="4">The sequence shown here is derived from an EMBL/GenBank/DDBJ whole genome shotgun (WGS) entry which is preliminary data.</text>
</comment>
<dbReference type="Proteomes" id="UP000034488">
    <property type="component" value="Unassembled WGS sequence"/>
</dbReference>
<comment type="similarity">
    <text evidence="1 2">Belongs to the dTDP-4-dehydrorhamnose reductase family.</text>
</comment>
<protein>
    <recommendedName>
        <fullName evidence="2">dTDP-4-dehydrorhamnose reductase</fullName>
        <ecNumber evidence="2">1.1.1.133</ecNumber>
    </recommendedName>
</protein>
<keyword evidence="2" id="KW-0521">NADP</keyword>
<dbReference type="EMBL" id="LBPI01000006">
    <property type="protein sequence ID" value="KKP55039.1"/>
    <property type="molecule type" value="Genomic_DNA"/>
</dbReference>
<evidence type="ECO:0000256" key="2">
    <source>
        <dbReference type="RuleBase" id="RU364082"/>
    </source>
</evidence>
<name>A0A0G0AE18_9BACT</name>
<dbReference type="CDD" id="cd05254">
    <property type="entry name" value="dTDP_HR_like_SDR_e"/>
    <property type="match status" value="1"/>
</dbReference>
<dbReference type="AlphaFoldDB" id="A0A0G0AE18"/>
<dbReference type="UniPathway" id="UPA00124"/>
<feature type="domain" description="RmlD-like substrate binding" evidence="3">
    <location>
        <begin position="3"/>
        <end position="164"/>
    </location>
</feature>
<proteinExistence type="inferred from homology"/>
<dbReference type="GO" id="GO:0019305">
    <property type="term" value="P:dTDP-rhamnose biosynthetic process"/>
    <property type="evidence" value="ECO:0007669"/>
    <property type="project" value="UniProtKB-UniPathway"/>
</dbReference>
<dbReference type="PANTHER" id="PTHR10491">
    <property type="entry name" value="DTDP-4-DEHYDRORHAMNOSE REDUCTASE"/>
    <property type="match status" value="1"/>
</dbReference>